<accession>A0A1M4SAQ9</accession>
<reference evidence="2" key="1">
    <citation type="submission" date="2016-11" db="EMBL/GenBank/DDBJ databases">
        <authorList>
            <person name="Varghese N."/>
            <person name="Submissions S."/>
        </authorList>
    </citation>
    <scope>NUCLEOTIDE SEQUENCE [LARGE SCALE GENOMIC DNA]</scope>
    <source>
        <strain evidence="2">DSM 18761</strain>
    </source>
</reference>
<dbReference type="Gene3D" id="3.30.360.40">
    <property type="entry name" value="YwmB-like"/>
    <property type="match status" value="1"/>
</dbReference>
<dbReference type="InterPro" id="IPR036209">
    <property type="entry name" value="YwmB-like_sf"/>
</dbReference>
<proteinExistence type="predicted"/>
<keyword evidence="2" id="KW-1185">Reference proteome</keyword>
<evidence type="ECO:0000313" key="1">
    <source>
        <dbReference type="EMBL" id="SHE29225.1"/>
    </source>
</evidence>
<sequence length="249" mass="28757">MVKRIILGIIIFTVLFSLSVQRQAFLSFDDNIELVKMTFLNTGAKYEYANINAWAKINNDFTPFYKINEYVEIAIKNMNINRQKTKISRIEENNFRQVEVEYTENTRHINIAVQSLKNGSKSETYMLIDEYLINGYDNALKEKALINNSFKTLKLKPKVTVCFVGTFKGKLNKEKNSSIVKLVLDKLHAQKVEGMEDENIISVSAYSSKLKEYIKLGSEKINLNVAIRYSSFDDKTYLWVATPIIAIEY</sequence>
<dbReference type="RefSeq" id="WP_072966433.1">
    <property type="nucleotide sequence ID" value="NZ_FQUR01000006.1"/>
</dbReference>
<protein>
    <submittedName>
        <fullName evidence="1">TATA-box binding</fullName>
    </submittedName>
</protein>
<dbReference type="Proteomes" id="UP000184127">
    <property type="component" value="Unassembled WGS sequence"/>
</dbReference>
<dbReference type="Pfam" id="PF08680">
    <property type="entry name" value="DUF1779"/>
    <property type="match status" value="1"/>
</dbReference>
<dbReference type="AlphaFoldDB" id="A0A1M4SAQ9"/>
<organism evidence="1 2">
    <name type="scientific">Thermoanaerobacter uzonensis DSM 18761</name>
    <dbReference type="NCBI Taxonomy" id="1123369"/>
    <lineage>
        <taxon>Bacteria</taxon>
        <taxon>Bacillati</taxon>
        <taxon>Bacillota</taxon>
        <taxon>Clostridia</taxon>
        <taxon>Thermoanaerobacterales</taxon>
        <taxon>Thermoanaerobacteraceae</taxon>
        <taxon>Thermoanaerobacter</taxon>
    </lineage>
</organism>
<evidence type="ECO:0000313" key="2">
    <source>
        <dbReference type="Proteomes" id="UP000184127"/>
    </source>
</evidence>
<dbReference type="SUPFAM" id="SSF143842">
    <property type="entry name" value="YwmB-like"/>
    <property type="match status" value="1"/>
</dbReference>
<name>A0A1M4SAQ9_9THEO</name>
<dbReference type="EMBL" id="FQUR01000006">
    <property type="protein sequence ID" value="SHE29225.1"/>
    <property type="molecule type" value="Genomic_DNA"/>
</dbReference>
<gene>
    <name evidence="1" type="ORF">SAMN02745195_00073</name>
</gene>
<dbReference type="InterPro" id="IPR014794">
    <property type="entry name" value="DUF1779"/>
</dbReference>